<evidence type="ECO:0000256" key="2">
    <source>
        <dbReference type="SAM" id="MobiDB-lite"/>
    </source>
</evidence>
<dbReference type="InterPro" id="IPR011990">
    <property type="entry name" value="TPR-like_helical_dom_sf"/>
</dbReference>
<dbReference type="Pfam" id="PF13424">
    <property type="entry name" value="TPR_12"/>
    <property type="match status" value="1"/>
</dbReference>
<reference evidence="4" key="2">
    <citation type="journal article" date="2017" name="Genome Announc.">
        <title>Twelve Complete Reference Genomes of Clinical Isolates in the Capnocytophaga Genus.</title>
        <authorList>
            <person name="Villarma A."/>
            <person name="Gulvik C.A."/>
            <person name="Rowe L.A."/>
            <person name="Sheth M."/>
            <person name="Juieng P."/>
            <person name="Nicholson A.C."/>
            <person name="Loparev V.N."/>
            <person name="McQuiston J.R."/>
        </authorList>
    </citation>
    <scope>NUCLEOTIDE SEQUENCE</scope>
    <source>
        <strain evidence="4">H2177</strain>
    </source>
</reference>
<keyword evidence="7" id="KW-1185">Reference proteome</keyword>
<evidence type="ECO:0000313" key="7">
    <source>
        <dbReference type="Proteomes" id="UP001622370"/>
    </source>
</evidence>
<keyword evidence="3" id="KW-1133">Transmembrane helix</keyword>
<dbReference type="SMART" id="SM00028">
    <property type="entry name" value="TPR"/>
    <property type="match status" value="2"/>
</dbReference>
<dbReference type="Gene3D" id="1.25.40.10">
    <property type="entry name" value="Tetratricopeptide repeat domain"/>
    <property type="match status" value="1"/>
</dbReference>
<dbReference type="SUPFAM" id="SSF48452">
    <property type="entry name" value="TPR-like"/>
    <property type="match status" value="1"/>
</dbReference>
<feature type="transmembrane region" description="Helical" evidence="3">
    <location>
        <begin position="58"/>
        <end position="76"/>
    </location>
</feature>
<dbReference type="OrthoDB" id="9808622at2"/>
<name>A0A250FXI8_9FLAO</name>
<dbReference type="InterPro" id="IPR019734">
    <property type="entry name" value="TPR_rpt"/>
</dbReference>
<dbReference type="Proteomes" id="UP000217348">
    <property type="component" value="Chromosome"/>
</dbReference>
<keyword evidence="3" id="KW-0812">Transmembrane</keyword>
<protein>
    <submittedName>
        <fullName evidence="5">Tetratricopeptide repeat protein</fullName>
    </submittedName>
</protein>
<keyword evidence="3" id="KW-0472">Membrane</keyword>
<dbReference type="Proteomes" id="UP001622370">
    <property type="component" value="Unassembled WGS sequence"/>
</dbReference>
<dbReference type="EMBL" id="JBJGWJ010000002">
    <property type="protein sequence ID" value="MFK8293141.1"/>
    <property type="molecule type" value="Genomic_DNA"/>
</dbReference>
<evidence type="ECO:0000313" key="5">
    <source>
        <dbReference type="EMBL" id="MFK8293141.1"/>
    </source>
</evidence>
<evidence type="ECO:0000256" key="3">
    <source>
        <dbReference type="SAM" id="Phobius"/>
    </source>
</evidence>
<reference evidence="6" key="3">
    <citation type="submission" date="2017-06" db="EMBL/GenBank/DDBJ databases">
        <title>Capnocytophaga spp. assemblies.</title>
        <authorList>
            <person name="Gulvik C.A."/>
        </authorList>
    </citation>
    <scope>NUCLEOTIDE SEQUENCE [LARGE SCALE GENOMIC DNA]</scope>
    <source>
        <strain evidence="6">H2177</strain>
    </source>
</reference>
<dbReference type="Pfam" id="PF13174">
    <property type="entry name" value="TPR_6"/>
    <property type="match status" value="1"/>
</dbReference>
<keyword evidence="1" id="KW-0802">TPR repeat</keyword>
<evidence type="ECO:0000313" key="6">
    <source>
        <dbReference type="Proteomes" id="UP000217348"/>
    </source>
</evidence>
<feature type="repeat" description="TPR" evidence="1">
    <location>
        <begin position="177"/>
        <end position="210"/>
    </location>
</feature>
<reference evidence="5 7" key="1">
    <citation type="journal article" date="2016" name="Sci. Rep.">
        <title>Whole genome sequencing identifies a novel species of the genus Capnocytophaga isolated from dog and cat bite wounds in humans.</title>
        <authorList>
            <person name="Zangenah S."/>
            <person name="Abbasi N."/>
            <person name="Andersson A.F."/>
            <person name="Bergman P."/>
        </authorList>
    </citation>
    <scope>NUCLEOTIDE SEQUENCE [LARGE SCALE GENOMIC DNA]</scope>
    <source>
        <strain evidence="5 7">W5</strain>
    </source>
</reference>
<feature type="region of interest" description="Disordered" evidence="2">
    <location>
        <begin position="1"/>
        <end position="20"/>
    </location>
</feature>
<evidence type="ECO:0000256" key="1">
    <source>
        <dbReference type="PROSITE-ProRule" id="PRU00339"/>
    </source>
</evidence>
<dbReference type="PROSITE" id="PS50005">
    <property type="entry name" value="TPR"/>
    <property type="match status" value="1"/>
</dbReference>
<evidence type="ECO:0000313" key="4">
    <source>
        <dbReference type="EMBL" id="ATA88798.1"/>
    </source>
</evidence>
<dbReference type="EMBL" id="CP022387">
    <property type="protein sequence ID" value="ATA88798.1"/>
    <property type="molecule type" value="Genomic_DNA"/>
</dbReference>
<sequence>MAVYRKRNDRPNRKKKTEDLDELQEELLHQESTTAEVFDTLDEGASKTEAWVQKNQKTIIGTLIAVAVIGLGYLLYQQFVSEPKEKEGANELFFAQEFFDQALNATDDKVKDSLFTVSLKGGNGKYGFLEIIENYSGTKAANLANYSAGMAYMNQGNYEKAIEHLKKFNSPDEILGALALGNIGDAYSQQKNNAEALNYYKKAFEHSKNEFTTPIYLKKAGITAMLQNSNEEANKYFERIKNEYPTSEEARTIDILLGKINN</sequence>
<organism evidence="4 6">
    <name type="scientific">Capnocytophaga stomatis</name>
    <dbReference type="NCBI Taxonomy" id="1848904"/>
    <lineage>
        <taxon>Bacteria</taxon>
        <taxon>Pseudomonadati</taxon>
        <taxon>Bacteroidota</taxon>
        <taxon>Flavobacteriia</taxon>
        <taxon>Flavobacteriales</taxon>
        <taxon>Flavobacteriaceae</taxon>
        <taxon>Capnocytophaga</taxon>
    </lineage>
</organism>
<proteinExistence type="predicted"/>
<feature type="compositionally biased region" description="Basic residues" evidence="2">
    <location>
        <begin position="1"/>
        <end position="15"/>
    </location>
</feature>
<dbReference type="RefSeq" id="WP_095895069.1">
    <property type="nucleotide sequence ID" value="NZ_BOPJ01000017.1"/>
</dbReference>
<gene>
    <name evidence="5" type="ORF">ACI76L_05060</name>
    <name evidence="4" type="ORF">CGC58_03080</name>
</gene>
<dbReference type="AlphaFoldDB" id="A0A250FXI8"/>
<dbReference type="KEGG" id="csto:CGC58_03080"/>
<reference evidence="5" key="4">
    <citation type="submission" date="2024-10" db="EMBL/GenBank/DDBJ databases">
        <authorList>
            <person name="Bergman P."/>
            <person name="Andersson A.F."/>
            <person name="Zangenah S."/>
            <person name="Abbasi N."/>
        </authorList>
    </citation>
    <scope>NUCLEOTIDE SEQUENCE</scope>
    <source>
        <strain evidence="5">W5</strain>
    </source>
</reference>
<accession>A0A250FXI8</accession>